<dbReference type="PANTHER" id="PTHR43591:SF110">
    <property type="entry name" value="RHODANESE DOMAIN-CONTAINING PROTEIN"/>
    <property type="match status" value="1"/>
</dbReference>
<comment type="caution">
    <text evidence="2">The sequence shown here is derived from an EMBL/GenBank/DDBJ whole genome shotgun (WGS) entry which is preliminary data.</text>
</comment>
<dbReference type="RefSeq" id="WP_023355120.1">
    <property type="nucleotide sequence ID" value="NZ_KI535369.1"/>
</dbReference>
<dbReference type="STRING" id="592026.GCWU0000282_002260"/>
<dbReference type="SUPFAM" id="SSF53335">
    <property type="entry name" value="S-adenosyl-L-methionine-dependent methyltransferases"/>
    <property type="match status" value="1"/>
</dbReference>
<proteinExistence type="predicted"/>
<keyword evidence="2" id="KW-0489">Methyltransferase</keyword>
<dbReference type="GO" id="GO:0008168">
    <property type="term" value="F:methyltransferase activity"/>
    <property type="evidence" value="ECO:0007669"/>
    <property type="project" value="UniProtKB-KW"/>
</dbReference>
<feature type="domain" description="Methyltransferase" evidence="1">
    <location>
        <begin position="48"/>
        <end position="143"/>
    </location>
</feature>
<dbReference type="Pfam" id="PF13649">
    <property type="entry name" value="Methyltransf_25"/>
    <property type="match status" value="1"/>
</dbReference>
<gene>
    <name evidence="2" type="ORF">GCWU0000282_002260</name>
</gene>
<dbReference type="HOGENOM" id="CLU_061789_1_0_9"/>
<keyword evidence="3" id="KW-1185">Reference proteome</keyword>
<dbReference type="CDD" id="cd02440">
    <property type="entry name" value="AdoMet_MTases"/>
    <property type="match status" value="1"/>
</dbReference>
<accession>V2Y372</accession>
<dbReference type="Gene3D" id="3.40.50.150">
    <property type="entry name" value="Vaccinia Virus protein VP39"/>
    <property type="match status" value="1"/>
</dbReference>
<dbReference type="OrthoDB" id="9810615at2"/>
<dbReference type="Proteomes" id="UP000018227">
    <property type="component" value="Unassembled WGS sequence"/>
</dbReference>
<keyword evidence="2" id="KW-0808">Transferase</keyword>
<dbReference type="GO" id="GO:0032259">
    <property type="term" value="P:methylation"/>
    <property type="evidence" value="ECO:0007669"/>
    <property type="project" value="UniProtKB-KW"/>
</dbReference>
<name>V2Y372_9FIRM</name>
<dbReference type="AlphaFoldDB" id="V2Y372"/>
<evidence type="ECO:0000259" key="1">
    <source>
        <dbReference type="Pfam" id="PF13649"/>
    </source>
</evidence>
<dbReference type="eggNOG" id="COG2226">
    <property type="taxonomic scope" value="Bacteria"/>
</dbReference>
<dbReference type="PANTHER" id="PTHR43591">
    <property type="entry name" value="METHYLTRANSFERASE"/>
    <property type="match status" value="1"/>
</dbReference>
<reference evidence="2 3" key="1">
    <citation type="submission" date="2013-06" db="EMBL/GenBank/DDBJ databases">
        <authorList>
            <person name="Weinstock G."/>
            <person name="Sodergren E."/>
            <person name="Clifton S."/>
            <person name="Fulton L."/>
            <person name="Fulton B."/>
            <person name="Courtney L."/>
            <person name="Fronick C."/>
            <person name="Harrison M."/>
            <person name="Strong C."/>
            <person name="Farmer C."/>
            <person name="Delahaunty K."/>
            <person name="Markovic C."/>
            <person name="Hall O."/>
            <person name="Minx P."/>
            <person name="Tomlinson C."/>
            <person name="Mitreva M."/>
            <person name="Nelson J."/>
            <person name="Hou S."/>
            <person name="Wollam A."/>
            <person name="Pepin K.H."/>
            <person name="Johnson M."/>
            <person name="Bhonagiri V."/>
            <person name="Nash W.E."/>
            <person name="Warren W."/>
            <person name="Chinwalla A."/>
            <person name="Mardis E.R."/>
            <person name="Wilson R.K."/>
        </authorList>
    </citation>
    <scope>NUCLEOTIDE SEQUENCE [LARGE SCALE GENOMIC DNA]</scope>
    <source>
        <strain evidence="2 3">ATCC 51271</strain>
    </source>
</reference>
<dbReference type="InterPro" id="IPR029063">
    <property type="entry name" value="SAM-dependent_MTases_sf"/>
</dbReference>
<organism evidence="2 3">
    <name type="scientific">Catonella morbi ATCC 51271</name>
    <dbReference type="NCBI Taxonomy" id="592026"/>
    <lineage>
        <taxon>Bacteria</taxon>
        <taxon>Bacillati</taxon>
        <taxon>Bacillota</taxon>
        <taxon>Clostridia</taxon>
        <taxon>Lachnospirales</taxon>
        <taxon>Lachnospiraceae</taxon>
        <taxon>Catonella</taxon>
    </lineage>
</organism>
<dbReference type="EMBL" id="ACIL03000016">
    <property type="protein sequence ID" value="ESL02126.1"/>
    <property type="molecule type" value="Genomic_DNA"/>
</dbReference>
<evidence type="ECO:0000313" key="2">
    <source>
        <dbReference type="EMBL" id="ESL02126.1"/>
    </source>
</evidence>
<dbReference type="InterPro" id="IPR041698">
    <property type="entry name" value="Methyltransf_25"/>
</dbReference>
<sequence length="265" mass="30410">MENRIEMLRTIYGKFDEDKRLTASRQGQLEYFITMNYVDKYTKPGDKILEIGAGTGRYSIELAKNGYDVTAVELVESNLEVLKKNAEGLENISAFQGDALNLGSFDDNTFDVTLVFGPMYHLYEEKDRHKALDEAIRVTKPDGVILVAFLSVHAIMMSNYLSVNFKEGFTANFDEDYKVKHFTEQAFTGFDIAEFEEMFEAKPVEYITTVAADSILEIAERNPDFKMSDEDFGLFLNYQMNICEKREMLGLSSHLLYICRKIRCL</sequence>
<evidence type="ECO:0000313" key="3">
    <source>
        <dbReference type="Proteomes" id="UP000018227"/>
    </source>
</evidence>
<protein>
    <submittedName>
        <fullName evidence="2">Methyltransferase domain protein</fullName>
    </submittedName>
</protein>